<dbReference type="AlphaFoldDB" id="A0A7G1KDQ7"/>
<proteinExistence type="predicted"/>
<sequence>MSRIPEAARGACHDELRAAKHAPVPDHRWVHLERAHILSQPDLWPHTRNHVAMLTLAVRQRDRREALGQILRIVVAAPGSLSGRYPDGNTGRATVGLRQPMPLPADLQALLRARVA</sequence>
<dbReference type="GeneID" id="80345404"/>
<dbReference type="InterPro" id="IPR022172">
    <property type="entry name" value="DUF3703"/>
</dbReference>
<evidence type="ECO:0000313" key="2">
    <source>
        <dbReference type="Proteomes" id="UP000516173"/>
    </source>
</evidence>
<dbReference type="RefSeq" id="WP_187686630.1">
    <property type="nucleotide sequence ID" value="NZ_AP023396.1"/>
</dbReference>
<organism evidence="1 2">
    <name type="scientific">Nocardia wallacei</name>
    <dbReference type="NCBI Taxonomy" id="480035"/>
    <lineage>
        <taxon>Bacteria</taxon>
        <taxon>Bacillati</taxon>
        <taxon>Actinomycetota</taxon>
        <taxon>Actinomycetes</taxon>
        <taxon>Mycobacteriales</taxon>
        <taxon>Nocardiaceae</taxon>
        <taxon>Nocardia</taxon>
    </lineage>
</organism>
<dbReference type="KEGG" id="nwl:NWFMUON74_07830"/>
<gene>
    <name evidence="1" type="ORF">NWFMUON74_07830</name>
</gene>
<dbReference type="Pfam" id="PF12487">
    <property type="entry name" value="DUF3703"/>
    <property type="match status" value="1"/>
</dbReference>
<keyword evidence="2" id="KW-1185">Reference proteome</keyword>
<accession>A0A7G1KDQ7</accession>
<dbReference type="EMBL" id="AP023396">
    <property type="protein sequence ID" value="BCK53011.1"/>
    <property type="molecule type" value="Genomic_DNA"/>
</dbReference>
<evidence type="ECO:0008006" key="3">
    <source>
        <dbReference type="Google" id="ProtNLM"/>
    </source>
</evidence>
<dbReference type="Proteomes" id="UP000516173">
    <property type="component" value="Chromosome"/>
</dbReference>
<name>A0A7G1KDQ7_9NOCA</name>
<evidence type="ECO:0000313" key="1">
    <source>
        <dbReference type="EMBL" id="BCK53011.1"/>
    </source>
</evidence>
<protein>
    <recommendedName>
        <fullName evidence="3">DUF3703 domain-containing protein</fullName>
    </recommendedName>
</protein>
<reference evidence="1 2" key="1">
    <citation type="submission" date="2020-08" db="EMBL/GenBank/DDBJ databases">
        <title>Genome Sequencing of Nocardia wallacei strain FMUON74 and assembly.</title>
        <authorList>
            <person name="Toyokawa M."/>
            <person name="Uesaka K."/>
        </authorList>
    </citation>
    <scope>NUCLEOTIDE SEQUENCE [LARGE SCALE GENOMIC DNA]</scope>
    <source>
        <strain evidence="1 2">FMUON74</strain>
    </source>
</reference>